<dbReference type="EMBL" id="AMZH03008406">
    <property type="protein sequence ID" value="RRT59019.1"/>
    <property type="molecule type" value="Genomic_DNA"/>
</dbReference>
<evidence type="ECO:0000313" key="2">
    <source>
        <dbReference type="Proteomes" id="UP000287651"/>
    </source>
</evidence>
<proteinExistence type="predicted"/>
<gene>
    <name evidence="1" type="ORF">B296_00046163</name>
</gene>
<protein>
    <submittedName>
        <fullName evidence="1">Uncharacterized protein</fullName>
    </submittedName>
</protein>
<accession>A0A426Z4W9</accession>
<reference evidence="1 2" key="1">
    <citation type="journal article" date="2014" name="Agronomy (Basel)">
        <title>A Draft Genome Sequence for Ensete ventricosum, the Drought-Tolerant Tree Against Hunger.</title>
        <authorList>
            <person name="Harrison J."/>
            <person name="Moore K.A."/>
            <person name="Paszkiewicz K."/>
            <person name="Jones T."/>
            <person name="Grant M."/>
            <person name="Ambacheew D."/>
            <person name="Muzemil S."/>
            <person name="Studholme D.J."/>
        </authorList>
    </citation>
    <scope>NUCLEOTIDE SEQUENCE [LARGE SCALE GENOMIC DNA]</scope>
</reference>
<dbReference type="Proteomes" id="UP000287651">
    <property type="component" value="Unassembled WGS sequence"/>
</dbReference>
<organism evidence="1 2">
    <name type="scientific">Ensete ventricosum</name>
    <name type="common">Abyssinian banana</name>
    <name type="synonym">Musa ensete</name>
    <dbReference type="NCBI Taxonomy" id="4639"/>
    <lineage>
        <taxon>Eukaryota</taxon>
        <taxon>Viridiplantae</taxon>
        <taxon>Streptophyta</taxon>
        <taxon>Embryophyta</taxon>
        <taxon>Tracheophyta</taxon>
        <taxon>Spermatophyta</taxon>
        <taxon>Magnoliopsida</taxon>
        <taxon>Liliopsida</taxon>
        <taxon>Zingiberales</taxon>
        <taxon>Musaceae</taxon>
        <taxon>Ensete</taxon>
    </lineage>
</organism>
<evidence type="ECO:0000313" key="1">
    <source>
        <dbReference type="EMBL" id="RRT59019.1"/>
    </source>
</evidence>
<dbReference type="AlphaFoldDB" id="A0A426Z4W9"/>
<name>A0A426Z4W9_ENSVE</name>
<sequence>MIMVDIVDSDSHGKRCTQWLYYSTTAIAIATIGVPERACEGVRARRGLIGMDPRCFLFVWSELCVALRCA</sequence>
<comment type="caution">
    <text evidence="1">The sequence shown here is derived from an EMBL/GenBank/DDBJ whole genome shotgun (WGS) entry which is preliminary data.</text>
</comment>